<gene>
    <name evidence="2" type="ORF">DDF65_06230</name>
</gene>
<protein>
    <recommendedName>
        <fullName evidence="4">Tandem-95 repeat protein</fullName>
    </recommendedName>
</protein>
<keyword evidence="3" id="KW-1185">Reference proteome</keyword>
<dbReference type="EMBL" id="QDKP01000017">
    <property type="protein sequence ID" value="PVM86017.1"/>
    <property type="molecule type" value="Genomic_DNA"/>
</dbReference>
<accession>A0A2T9JQM9</accession>
<dbReference type="AlphaFoldDB" id="A0A2T9JQM9"/>
<organism evidence="2 3">
    <name type="scientific">Caulobacter radicis</name>
    <dbReference type="NCBI Taxonomy" id="2172650"/>
    <lineage>
        <taxon>Bacteria</taxon>
        <taxon>Pseudomonadati</taxon>
        <taxon>Pseudomonadota</taxon>
        <taxon>Alphaproteobacteria</taxon>
        <taxon>Caulobacterales</taxon>
        <taxon>Caulobacteraceae</taxon>
        <taxon>Caulobacter</taxon>
    </lineage>
</organism>
<reference evidence="2 3" key="1">
    <citation type="submission" date="2018-04" db="EMBL/GenBank/DDBJ databases">
        <title>The genome sequence of Caulobacter sp. 736.</title>
        <authorList>
            <person name="Gao J."/>
            <person name="Sun J."/>
        </authorList>
    </citation>
    <scope>NUCLEOTIDE SEQUENCE [LARGE SCALE GENOMIC DNA]</scope>
    <source>
        <strain evidence="2 3">736</strain>
    </source>
</reference>
<evidence type="ECO:0000313" key="2">
    <source>
        <dbReference type="EMBL" id="PVM86017.1"/>
    </source>
</evidence>
<feature type="signal peptide" evidence="1">
    <location>
        <begin position="1"/>
        <end position="26"/>
    </location>
</feature>
<dbReference type="Proteomes" id="UP000244913">
    <property type="component" value="Unassembled WGS sequence"/>
</dbReference>
<evidence type="ECO:0000313" key="3">
    <source>
        <dbReference type="Proteomes" id="UP000244913"/>
    </source>
</evidence>
<dbReference type="InterPro" id="IPR006530">
    <property type="entry name" value="YD"/>
</dbReference>
<evidence type="ECO:0008006" key="4">
    <source>
        <dbReference type="Google" id="ProtNLM"/>
    </source>
</evidence>
<keyword evidence="1" id="KW-0732">Signal</keyword>
<sequence>MFNRVVGRALIAALWSCLSCVGFAYAQSTVTYTYDGLGRVTGATYSAGDAVSYSYDAAGNRTQTTATPPAPSVSAKSIATAYGAPGSVNLAPSGVWTGITFPAAPAKGTLSLAGSTVTYTPNAGTYGADSFTFRATGPGGASGVATVSVTVAVPVAPTVSAKALSSGYNTSGAVDLAPSGVWSAIGFPAAPGKGTLSLSGSTVTYTPNAGTYGADSFTFNATGPGGTSSAATVSVTVANPPAPTVSAKSISTGYNAAGAVNLAPAGVWSSIAFPSGPTKGTLSLSGSTVTYTPNNGTYGTDSFTFTASGPGGTSSAATVSVTVANPAAPVVANKSLSAGYNAAGAVDLAPSGVWSSISFPAGPAKGALSLSGSTVTYTPNNGAYGADSFTFQASGPGGASGQATVNVTIANPPAPTVSAKSLSTGYNAAGAVNLAPSGVWSSIGFPAAPGKGTLSLSGSTVTYTPNAGTYGADSFTFNASGPGGTSAAASVSVSVGLPPAPVVSNKVLSTGYGASGSADLAPSGVWSSIGFPNAPSKGTLSLSGSTVTYTPNGGAYGSDSFTFTASGPGGTSSVGTVSVTIGNPPAPVVSNKVLSTGYGASGSADLAPSGVWSSIGFPNAPSKGTLSLSGSTVTYTPNGGAYGADSFTFQASGPGGASSVGTVSVAIGNPPAPSVSNRSISTAHNAAGAVDLAPSGVWSSIGFPSGPSKGTLSLSGSVVTYTPNTGTYGADSFTFAASGPGGTSAAATVNVSVANPPNRAPVAENDFETFYADQPVTLWPLQNDSDPDGDPLTIVAITQPGNGVTASFTGNTISLNRIVSGTIVVTYTISDGQGHTAQANFFITGNLGTPEW</sequence>
<feature type="chain" id="PRO_5015457881" description="Tandem-95 repeat protein" evidence="1">
    <location>
        <begin position="27"/>
        <end position="852"/>
    </location>
</feature>
<dbReference type="NCBIfam" id="NF012211">
    <property type="entry name" value="tand_rpt_95"/>
    <property type="match status" value="3"/>
</dbReference>
<comment type="caution">
    <text evidence="2">The sequence shown here is derived from an EMBL/GenBank/DDBJ whole genome shotgun (WGS) entry which is preliminary data.</text>
</comment>
<evidence type="ECO:0000256" key="1">
    <source>
        <dbReference type="SAM" id="SignalP"/>
    </source>
</evidence>
<dbReference type="RefSeq" id="WP_116565580.1">
    <property type="nucleotide sequence ID" value="NZ_QDKP01000017.1"/>
</dbReference>
<dbReference type="InterPro" id="IPR031325">
    <property type="entry name" value="RHS_repeat"/>
</dbReference>
<proteinExistence type="predicted"/>
<dbReference type="NCBIfam" id="TIGR01643">
    <property type="entry name" value="YD_repeat_2x"/>
    <property type="match status" value="1"/>
</dbReference>
<name>A0A2T9JQM9_9CAUL</name>
<dbReference type="Pfam" id="PF17963">
    <property type="entry name" value="Big_9"/>
    <property type="match status" value="9"/>
</dbReference>
<dbReference type="Gene3D" id="2.60.40.3440">
    <property type="match status" value="8"/>
</dbReference>
<dbReference type="Pfam" id="PF05593">
    <property type="entry name" value="RHS_repeat"/>
    <property type="match status" value="1"/>
</dbReference>
<dbReference type="Gene3D" id="2.60.40.2810">
    <property type="match status" value="1"/>
</dbReference>